<dbReference type="SUPFAM" id="SSF49562">
    <property type="entry name" value="C2 domain (Calcium/lipid-binding domain, CaLB)"/>
    <property type="match status" value="1"/>
</dbReference>
<dbReference type="Gene3D" id="2.60.40.150">
    <property type="entry name" value="C2 domain"/>
    <property type="match status" value="1"/>
</dbReference>
<protein>
    <submittedName>
        <fullName evidence="4">Uncharacterized protein</fullName>
    </submittedName>
</protein>
<dbReference type="PROSITE" id="PS50004">
    <property type="entry name" value="C2"/>
    <property type="match status" value="1"/>
</dbReference>
<dbReference type="PANTHER" id="PTHR47263">
    <property type="entry name" value="ADENYLATE CYCLASE ACTIVATION PROTEIN GIT1"/>
    <property type="match status" value="1"/>
</dbReference>
<name>A0ABP0ZLQ9_9ASCO</name>
<dbReference type="InterPro" id="IPR035892">
    <property type="entry name" value="C2_domain_sf"/>
</dbReference>
<dbReference type="PROSITE" id="PS51258">
    <property type="entry name" value="MHD1"/>
    <property type="match status" value="1"/>
</dbReference>
<dbReference type="InterPro" id="IPR052811">
    <property type="entry name" value="Glucose_resp_signaling"/>
</dbReference>
<evidence type="ECO:0000313" key="5">
    <source>
        <dbReference type="Proteomes" id="UP001497383"/>
    </source>
</evidence>
<keyword evidence="5" id="KW-1185">Reference proteome</keyword>
<dbReference type="SMART" id="SM00239">
    <property type="entry name" value="C2"/>
    <property type="match status" value="1"/>
</dbReference>
<evidence type="ECO:0000259" key="1">
    <source>
        <dbReference type="PROSITE" id="PS50004"/>
    </source>
</evidence>
<feature type="domain" description="MHD2" evidence="3">
    <location>
        <begin position="997"/>
        <end position="1142"/>
    </location>
</feature>
<dbReference type="InterPro" id="IPR014772">
    <property type="entry name" value="Munc13_dom-2"/>
</dbReference>
<dbReference type="CDD" id="cd04043">
    <property type="entry name" value="C2_Munc13_fungal"/>
    <property type="match status" value="1"/>
</dbReference>
<feature type="domain" description="C2" evidence="1">
    <location>
        <begin position="794"/>
        <end position="920"/>
    </location>
</feature>
<reference evidence="4 5" key="1">
    <citation type="submission" date="2024-03" db="EMBL/GenBank/DDBJ databases">
        <authorList>
            <person name="Brejova B."/>
        </authorList>
    </citation>
    <scope>NUCLEOTIDE SEQUENCE [LARGE SCALE GENOMIC DNA]</scope>
    <source>
        <strain evidence="4 5">CBS 14171</strain>
    </source>
</reference>
<dbReference type="PROSITE" id="PS51259">
    <property type="entry name" value="MHD2"/>
    <property type="match status" value="1"/>
</dbReference>
<dbReference type="PANTHER" id="PTHR47263:SF1">
    <property type="entry name" value="C2 DOMAIN PROTEIN (AFU_ORTHOLOGUE AFUA_7G02350)"/>
    <property type="match status" value="1"/>
</dbReference>
<dbReference type="InterPro" id="IPR014770">
    <property type="entry name" value="Munc13_1"/>
</dbReference>
<organism evidence="4 5">
    <name type="scientific">Lodderomyces beijingensis</name>
    <dbReference type="NCBI Taxonomy" id="1775926"/>
    <lineage>
        <taxon>Eukaryota</taxon>
        <taxon>Fungi</taxon>
        <taxon>Dikarya</taxon>
        <taxon>Ascomycota</taxon>
        <taxon>Saccharomycotina</taxon>
        <taxon>Pichiomycetes</taxon>
        <taxon>Debaryomycetaceae</taxon>
        <taxon>Candida/Lodderomyces clade</taxon>
        <taxon>Lodderomyces</taxon>
    </lineage>
</organism>
<dbReference type="EMBL" id="OZ022407">
    <property type="protein sequence ID" value="CAK9438809.1"/>
    <property type="molecule type" value="Genomic_DNA"/>
</dbReference>
<dbReference type="GeneID" id="92208229"/>
<dbReference type="Gene3D" id="1.20.58.1100">
    <property type="match status" value="1"/>
</dbReference>
<dbReference type="InterPro" id="IPR000008">
    <property type="entry name" value="C2_dom"/>
</dbReference>
<feature type="domain" description="MHD1" evidence="2">
    <location>
        <begin position="595"/>
        <end position="718"/>
    </location>
</feature>
<proteinExistence type="predicted"/>
<dbReference type="RefSeq" id="XP_066829971.1">
    <property type="nucleotide sequence ID" value="XM_066973099.1"/>
</dbReference>
<evidence type="ECO:0000313" key="4">
    <source>
        <dbReference type="EMBL" id="CAK9438809.1"/>
    </source>
</evidence>
<evidence type="ECO:0000259" key="3">
    <source>
        <dbReference type="PROSITE" id="PS51259"/>
    </source>
</evidence>
<gene>
    <name evidence="4" type="ORF">LODBEIA_P30330</name>
</gene>
<evidence type="ECO:0000259" key="2">
    <source>
        <dbReference type="PROSITE" id="PS51258"/>
    </source>
</evidence>
<accession>A0ABP0ZLQ9</accession>
<dbReference type="Proteomes" id="UP001497383">
    <property type="component" value="Chromosome 3"/>
</dbReference>
<dbReference type="Gene3D" id="1.10.357.50">
    <property type="match status" value="1"/>
</dbReference>
<sequence>MQDEASNGVDDKLYGYILKVVLLEYANEVRFRTSIISAADRKRLSTYSRPSAPSESILPAYVVKALKAKLQDVMTKKNNSVDEKTRRTLLRLYGDLLDTKNEADSRNIDFLIAKFASYANQELKKIGVTNEEEVSAGVFEQTTQFIDMIIVMLKTKKDADQGLVLKLHEHKDGFKGRKVKAESKEALKFPTKSYRLEDMNNMLVQIVLDTFKVNKIKMQADVFKYKDFALPHLLHEDVDKFFELEKEKEKEKEKKKENDISGKENSSGEALKLYNERQLRMKSQVKARYKLTPGLKNSPTSLPLEEQFYTIPRISEIRSLYVRLTEKIFETQPPIVPGPSANKIKIIDPSREDFLNIVGRIWLVDCTTRAAALYHAGHVCNALASEVKGRESHGISLDASDCMLQKCRHMVEEGGLQWDEKNKFWGVEEQESWGESLILSYNQLFVSLKDCFNEIFNETNKPSFGPYLEFLGMHLESDPLFPLVESTELPKKWEKRLTKNLLKLASRRYESYLKQLPRDGNLGVLQLLNICDAIVSDIKMLQKRYKRPFLGFLNIAHTVASITTGMFASDAKMIFQHIESYSAKRDERIATADALEIYSSLREIRSIYYQVTSRKNTHYEFDLESSFFKYLNDWVEESNEKLQGVVEEALKKDDFQPLDIEVDERKNSRAVLDIVAIIRQYLSVLNKQQWSNEYQLAKIYTKLLKSVSNSAILYALRISSRLNTELLLSKTIQEEPQEKSSNWFSDVKNAVSNIHTFSKSQPEVVFNFEPQTCVALNNIAAMMENLTRLEDSIDPESVSRSVAAHEPNARNSYLSHVFTVRVVRGENLASSKESSFGRINPYVVLVDVNNKKQIGRTRTIKKNMDPDWDEEFEITIPAESTLELSCIVWSDSFGQQQVCGKAFFDLNPKKFKHNGIPEEISLNLDISGKLILEVAVESETTDAMFVMGRSYRALKRVLDRSIKLMVEKFQGFIGSCFSKSNLKTICAKGQPAKADFEASIETLCDYLNMNLSVLKQYLRDDIFMEVMIATWKEVIKCADDLLLPKLSQAIFFENIDSSSWQQAMSSKIANVSITTMNMFGFDSPLTSVEIETVLRWLDLLTEFFHNDGNGPPLPELKTNRYQSLLLIPAFYDQPDDVLVDEVENLSSAYMQMLISRNSSSNGGGGGGSGKEYDGFLKRAGSLSRSKTIYANATAKTRAQAAKEDQEADPYVSSILKEDIILRVLLARGRKDFVRTRMSQRTKIAYSLATERMAKLAAERFQR</sequence>
<dbReference type="Pfam" id="PF00168">
    <property type="entry name" value="C2"/>
    <property type="match status" value="1"/>
</dbReference>